<reference evidence="2" key="1">
    <citation type="journal article" date="2019" name="Int. J. Syst. Evol. Microbiol.">
        <title>The Global Catalogue of Microorganisms (GCM) 10K type strain sequencing project: providing services to taxonomists for standard genome sequencing and annotation.</title>
        <authorList>
            <consortium name="The Broad Institute Genomics Platform"/>
            <consortium name="The Broad Institute Genome Sequencing Center for Infectious Disease"/>
            <person name="Wu L."/>
            <person name="Ma J."/>
        </authorList>
    </citation>
    <scope>NUCLEOTIDE SEQUENCE [LARGE SCALE GENOMIC DNA]</scope>
    <source>
        <strain evidence="2">JCM 17225</strain>
    </source>
</reference>
<evidence type="ECO:0000313" key="1">
    <source>
        <dbReference type="EMBL" id="GAA4047907.1"/>
    </source>
</evidence>
<keyword evidence="2" id="KW-1185">Reference proteome</keyword>
<comment type="caution">
    <text evidence="1">The sequence shown here is derived from an EMBL/GenBank/DDBJ whole genome shotgun (WGS) entry which is preliminary data.</text>
</comment>
<proteinExistence type="predicted"/>
<organism evidence="1 2">
    <name type="scientific">Hymenobacter glaciei</name>
    <dbReference type="NCBI Taxonomy" id="877209"/>
    <lineage>
        <taxon>Bacteria</taxon>
        <taxon>Pseudomonadati</taxon>
        <taxon>Bacteroidota</taxon>
        <taxon>Cytophagia</taxon>
        <taxon>Cytophagales</taxon>
        <taxon>Hymenobacteraceae</taxon>
        <taxon>Hymenobacter</taxon>
    </lineage>
</organism>
<evidence type="ECO:0000313" key="2">
    <source>
        <dbReference type="Proteomes" id="UP001501469"/>
    </source>
</evidence>
<name>A0ABP7UMW0_9BACT</name>
<sequence length="163" mass="18484">MIKLYQLQNGILHYWETWDKTPKSGIIHWGVVGERGTTTPIRATGQAKFRETILAEINKKREEGFAESTTESVLVIEYAAETMTSVRLKKLNRLEEKLDQLMGWTGLGYADGNGFGFGMMDVSVVVVDFEIAKRVIEAELEDSEFARYTSISQVEIDEDEPKD</sequence>
<dbReference type="Proteomes" id="UP001501469">
    <property type="component" value="Unassembled WGS sequence"/>
</dbReference>
<dbReference type="EMBL" id="BAABDK010000029">
    <property type="protein sequence ID" value="GAA4047907.1"/>
    <property type="molecule type" value="Genomic_DNA"/>
</dbReference>
<protein>
    <recommendedName>
        <fullName evidence="3">WGR domain-containing protein</fullName>
    </recommendedName>
</protein>
<dbReference type="RefSeq" id="WP_345057628.1">
    <property type="nucleotide sequence ID" value="NZ_BAABDK010000029.1"/>
</dbReference>
<evidence type="ECO:0008006" key="3">
    <source>
        <dbReference type="Google" id="ProtNLM"/>
    </source>
</evidence>
<gene>
    <name evidence="1" type="ORF">GCM10022409_37810</name>
</gene>
<accession>A0ABP7UMW0</accession>